<reference evidence="4 5" key="1">
    <citation type="journal article" date="2019" name="Appl. Microbiol. Biotechnol.">
        <title>Genome sequence of Isaria javanica and comparative genome analysis insights into family S53 peptidase evolution in fungal entomopathogens.</title>
        <authorList>
            <person name="Lin R."/>
            <person name="Zhang X."/>
            <person name="Xin B."/>
            <person name="Zou M."/>
            <person name="Gao Y."/>
            <person name="Qin F."/>
            <person name="Hu Q."/>
            <person name="Xie B."/>
            <person name="Cheng X."/>
        </authorList>
    </citation>
    <scope>NUCLEOTIDE SEQUENCE [LARGE SCALE GENOMIC DNA]</scope>
    <source>
        <strain evidence="4 5">IJ1G</strain>
    </source>
</reference>
<dbReference type="Gene3D" id="3.40.50.300">
    <property type="entry name" value="P-loop containing nucleotide triphosphate hydrolases"/>
    <property type="match status" value="1"/>
</dbReference>
<dbReference type="AlphaFoldDB" id="A0A545VHW2"/>
<dbReference type="OrthoDB" id="4870797at2759"/>
<dbReference type="InterPro" id="IPR007111">
    <property type="entry name" value="NACHT_NTPase"/>
</dbReference>
<dbReference type="EMBL" id="SPUK01000001">
    <property type="protein sequence ID" value="TQW01323.1"/>
    <property type="molecule type" value="Genomic_DNA"/>
</dbReference>
<dbReference type="SUPFAM" id="SSF52540">
    <property type="entry name" value="P-loop containing nucleoside triphosphate hydrolases"/>
    <property type="match status" value="1"/>
</dbReference>
<keyword evidence="5" id="KW-1185">Reference proteome</keyword>
<feature type="repeat" description="ANK" evidence="2">
    <location>
        <begin position="721"/>
        <end position="744"/>
    </location>
</feature>
<dbReference type="InterPro" id="IPR056884">
    <property type="entry name" value="NPHP3-like_N"/>
</dbReference>
<gene>
    <name evidence="4" type="ORF">IF1G_01254</name>
</gene>
<dbReference type="Pfam" id="PF24883">
    <property type="entry name" value="NPHP3_N"/>
    <property type="match status" value="1"/>
</dbReference>
<evidence type="ECO:0000256" key="2">
    <source>
        <dbReference type="PROSITE-ProRule" id="PRU00023"/>
    </source>
</evidence>
<sequence length="951" mass="106078">MSGAEVLGIISAVISIADATFKLYSAAKDEAGLPPNFKTVATKLPLISKLLEDAERFVEDGADEGLFLTLMPIVTDCNQKATQLQQLFERVIAAKDDSRFERYVKAARTIGKGGRVETLMKAILEDLHLLTMEFPRAVSRRGQENLTGAIEEASKMEPSLPDGFENASSFANYGSGAQNVNTGAGSLYNHQNNGPGNQYVGTNYIGSSNDFTAFGDNNFRFQAEMIKGSVNIYPGQAAPQYQAEEHEACLRDLFITDPLDGKQQLKRKKGDRAAGTCEWILGTEQMTAWLGSRKHQDSESHANKVLWLHGNPGTGKSTLAIFLTDELSTAFSATDGKSLAYFFCDSAFDTRRTATSVIRGLLLQLIKQHPPLLRHVLEKYNERKAKLFESFDALWAIFIKAADDKDTGRKYFIIDALDECEADSQKTLLHQLRDTFHSPDAPSNIQFFLTSRPYPEIRKYLSSFTRMDFSCFPDAKRDIDRYIKERVEHLDYTEKMKARVTEILKYKAAGTFLWVGIACKELEDIPSKDAISVLEAMPSDLHALYERLFSAALKKEREKDTIRLILCFVAVSQRPLTLLELSEACRLRQDEDDEDTRTQFMREVEGVLDNIGYDFDGEKEYAETWDFVEQHRSAVLKLLLNNHLTDINAKDKYGASPLHCVKYKNNKAPETVKLLIERGADISATNDQGQTALHLACSQGSLGSVPALVKKVADFAAVDLEGRNAIHYAAQSGNTDLVKILAQKCPATLVATRDKRGRNALHHLVSDPWLADEDAIESLVSAGVSVKDLDDEGESPLSLYLSDSMPMPGRTAGVVRQFFQFGSDSSFRTRGEGLNLAHLHAYKSREVQSDVLQTLNEFGVDLTAKDCDGRTLLHHCAIGGSLTEPAFHFLREEVGIDEHVQDHHGQVPLQYATEEKRKKCDLDAFDSHRWLVTERILIGTTESPQATRQEL</sequence>
<keyword evidence="2" id="KW-0040">ANK repeat</keyword>
<proteinExistence type="predicted"/>
<dbReference type="Pfam" id="PF00023">
    <property type="entry name" value="Ank"/>
    <property type="match status" value="1"/>
</dbReference>
<dbReference type="InterPro" id="IPR002110">
    <property type="entry name" value="Ankyrin_rpt"/>
</dbReference>
<dbReference type="InterPro" id="IPR036770">
    <property type="entry name" value="Ankyrin_rpt-contain_sf"/>
</dbReference>
<dbReference type="PROSITE" id="PS50297">
    <property type="entry name" value="ANK_REP_REGION"/>
    <property type="match status" value="3"/>
</dbReference>
<dbReference type="PROSITE" id="PS50088">
    <property type="entry name" value="ANK_REPEAT"/>
    <property type="match status" value="3"/>
</dbReference>
<dbReference type="Pfam" id="PF12796">
    <property type="entry name" value="Ank_2"/>
    <property type="match status" value="1"/>
</dbReference>
<keyword evidence="1" id="KW-0677">Repeat</keyword>
<feature type="domain" description="NACHT" evidence="3">
    <location>
        <begin position="304"/>
        <end position="453"/>
    </location>
</feature>
<name>A0A545VHW2_9HYPO</name>
<feature type="repeat" description="ANK" evidence="2">
    <location>
        <begin position="653"/>
        <end position="687"/>
    </location>
</feature>
<comment type="caution">
    <text evidence="4">The sequence shown here is derived from an EMBL/GenBank/DDBJ whole genome shotgun (WGS) entry which is preliminary data.</text>
</comment>
<dbReference type="STRING" id="43265.A0A545VHW2"/>
<dbReference type="PANTHER" id="PTHR10039">
    <property type="entry name" value="AMELOGENIN"/>
    <property type="match status" value="1"/>
</dbReference>
<evidence type="ECO:0000256" key="1">
    <source>
        <dbReference type="ARBA" id="ARBA00022737"/>
    </source>
</evidence>
<dbReference type="SUPFAM" id="SSF48403">
    <property type="entry name" value="Ankyrin repeat"/>
    <property type="match status" value="1"/>
</dbReference>
<dbReference type="PANTHER" id="PTHR10039:SF14">
    <property type="entry name" value="NACHT DOMAIN-CONTAINING PROTEIN"/>
    <property type="match status" value="1"/>
</dbReference>
<dbReference type="InterPro" id="IPR027417">
    <property type="entry name" value="P-loop_NTPase"/>
</dbReference>
<dbReference type="SMART" id="SM00248">
    <property type="entry name" value="ANK"/>
    <property type="match status" value="6"/>
</dbReference>
<evidence type="ECO:0000313" key="5">
    <source>
        <dbReference type="Proteomes" id="UP000315783"/>
    </source>
</evidence>
<accession>A0A545VHW2</accession>
<evidence type="ECO:0000313" key="4">
    <source>
        <dbReference type="EMBL" id="TQW01323.1"/>
    </source>
</evidence>
<feature type="repeat" description="ANK" evidence="2">
    <location>
        <begin position="688"/>
        <end position="720"/>
    </location>
</feature>
<dbReference type="Pfam" id="PF17107">
    <property type="entry name" value="SesA"/>
    <property type="match status" value="1"/>
</dbReference>
<dbReference type="PROSITE" id="PS50837">
    <property type="entry name" value="NACHT"/>
    <property type="match status" value="1"/>
</dbReference>
<dbReference type="InterPro" id="IPR031352">
    <property type="entry name" value="SesA"/>
</dbReference>
<dbReference type="Gene3D" id="1.25.40.20">
    <property type="entry name" value="Ankyrin repeat-containing domain"/>
    <property type="match status" value="3"/>
</dbReference>
<organism evidence="4 5">
    <name type="scientific">Cordyceps javanica</name>
    <dbReference type="NCBI Taxonomy" id="43265"/>
    <lineage>
        <taxon>Eukaryota</taxon>
        <taxon>Fungi</taxon>
        <taxon>Dikarya</taxon>
        <taxon>Ascomycota</taxon>
        <taxon>Pezizomycotina</taxon>
        <taxon>Sordariomycetes</taxon>
        <taxon>Hypocreomycetidae</taxon>
        <taxon>Hypocreales</taxon>
        <taxon>Cordycipitaceae</taxon>
        <taxon>Cordyceps</taxon>
    </lineage>
</organism>
<dbReference type="Proteomes" id="UP000315783">
    <property type="component" value="Unassembled WGS sequence"/>
</dbReference>
<evidence type="ECO:0000259" key="3">
    <source>
        <dbReference type="PROSITE" id="PS50837"/>
    </source>
</evidence>
<protein>
    <submittedName>
        <fullName evidence="4">Vegetative incompatibility protein HET-E-1</fullName>
    </submittedName>
</protein>